<dbReference type="PANTHER" id="PTHR36571:SF1">
    <property type="entry name" value="PROTEIN YGIW"/>
    <property type="match status" value="1"/>
</dbReference>
<dbReference type="EMBL" id="JAVIDL010000004">
    <property type="protein sequence ID" value="MDQ8934742.1"/>
    <property type="molecule type" value="Genomic_DNA"/>
</dbReference>
<dbReference type="PANTHER" id="PTHR36571">
    <property type="entry name" value="PROTEIN YGIW"/>
    <property type="match status" value="1"/>
</dbReference>
<dbReference type="SUPFAM" id="SSF101756">
    <property type="entry name" value="Hypothetical protein YgiW"/>
    <property type="match status" value="1"/>
</dbReference>
<dbReference type="AlphaFoldDB" id="A0AAW8J6M7"/>
<dbReference type="RefSeq" id="WP_308980969.1">
    <property type="nucleotide sequence ID" value="NZ_JAVIDL010000004.1"/>
</dbReference>
<feature type="chain" id="PRO_5043723495" evidence="2">
    <location>
        <begin position="25"/>
        <end position="125"/>
    </location>
</feature>
<proteinExistence type="predicted"/>
<dbReference type="InterPro" id="IPR005220">
    <property type="entry name" value="CarO-like"/>
</dbReference>
<keyword evidence="1 2" id="KW-0732">Signal</keyword>
<evidence type="ECO:0000256" key="2">
    <source>
        <dbReference type="SAM" id="SignalP"/>
    </source>
</evidence>
<dbReference type="Pfam" id="PF04076">
    <property type="entry name" value="BOF"/>
    <property type="match status" value="1"/>
</dbReference>
<dbReference type="InterPro" id="IPR036700">
    <property type="entry name" value="BOBF_sf"/>
</dbReference>
<reference evidence="3" key="1">
    <citation type="submission" date="2023-08" db="EMBL/GenBank/DDBJ databases">
        <title>Emergence of clinically-relevant ST2 carbapenem-resistant Acinetobacter baumannii strains in hospital sewages in Zhejiang, East of China.</title>
        <authorList>
            <person name="Kaichao C."/>
            <person name="Zhang R."/>
        </authorList>
    </citation>
    <scope>NUCLEOTIDE SEQUENCE</scope>
    <source>
        <strain evidence="3">M-RB-37</strain>
    </source>
</reference>
<dbReference type="Proteomes" id="UP001243844">
    <property type="component" value="Unassembled WGS sequence"/>
</dbReference>
<name>A0AAW8J6M7_9GAMM</name>
<gene>
    <name evidence="3" type="ORF">RFH47_03190</name>
</gene>
<evidence type="ECO:0000313" key="4">
    <source>
        <dbReference type="Proteomes" id="UP001243844"/>
    </source>
</evidence>
<evidence type="ECO:0000313" key="3">
    <source>
        <dbReference type="EMBL" id="MDQ8934742.1"/>
    </source>
</evidence>
<sequence length="125" mass="13616">MKVISKLLLTAAFITTTTTTIAMANTVATPNVVNQAAVASIKTVKQAMSAKDDSQVELHGNVVKSLGDEKYEFRDQTGSITVEIDHKLWQGHAIAANTPVTIVGEVDVDYKPMKRVEIDVKSIRF</sequence>
<dbReference type="NCBIfam" id="NF033674">
    <property type="entry name" value="stress_OB_fold"/>
    <property type="match status" value="1"/>
</dbReference>
<accession>A0AAW8J6M7</accession>
<organism evidence="3 4">
    <name type="scientific">Acinetobacter rudis</name>
    <dbReference type="NCBI Taxonomy" id="632955"/>
    <lineage>
        <taxon>Bacteria</taxon>
        <taxon>Pseudomonadati</taxon>
        <taxon>Pseudomonadota</taxon>
        <taxon>Gammaproteobacteria</taxon>
        <taxon>Moraxellales</taxon>
        <taxon>Moraxellaceae</taxon>
        <taxon>Acinetobacter</taxon>
    </lineage>
</organism>
<protein>
    <submittedName>
        <fullName evidence="3">NirD/YgiW/YdeI family stress tolerance protein</fullName>
    </submittedName>
</protein>
<evidence type="ECO:0000256" key="1">
    <source>
        <dbReference type="ARBA" id="ARBA00022729"/>
    </source>
</evidence>
<feature type="signal peptide" evidence="2">
    <location>
        <begin position="1"/>
        <end position="24"/>
    </location>
</feature>
<dbReference type="Gene3D" id="2.40.50.200">
    <property type="entry name" value="Bacterial OB-fold"/>
    <property type="match status" value="1"/>
</dbReference>
<comment type="caution">
    <text evidence="3">The sequence shown here is derived from an EMBL/GenBank/DDBJ whole genome shotgun (WGS) entry which is preliminary data.</text>
</comment>